<dbReference type="NCBIfam" id="TIGR01414">
    <property type="entry name" value="autotrans_barl"/>
    <property type="match status" value="1"/>
</dbReference>
<dbReference type="InterPro" id="IPR022398">
    <property type="entry name" value="Peptidase_S8_His-AS"/>
</dbReference>
<dbReference type="Pfam" id="PF03797">
    <property type="entry name" value="Autotransporter"/>
    <property type="match status" value="1"/>
</dbReference>
<dbReference type="InterPro" id="IPR036852">
    <property type="entry name" value="Peptidase_S8/S53_dom_sf"/>
</dbReference>
<evidence type="ECO:0000256" key="3">
    <source>
        <dbReference type="ARBA" id="ARBA00022729"/>
    </source>
</evidence>
<dbReference type="InterPro" id="IPR015500">
    <property type="entry name" value="Peptidase_S8_subtilisin-rel"/>
</dbReference>
<evidence type="ECO:0000256" key="4">
    <source>
        <dbReference type="ARBA" id="ARBA00022801"/>
    </source>
</evidence>
<dbReference type="PRINTS" id="PR00723">
    <property type="entry name" value="SUBTILISIN"/>
</dbReference>
<dbReference type="InterPro" id="IPR006315">
    <property type="entry name" value="OM_autotransptr_brl_dom"/>
</dbReference>
<organism evidence="8 9">
    <name type="scientific">Pseudomonas graminis</name>
    <dbReference type="NCBI Taxonomy" id="158627"/>
    <lineage>
        <taxon>Bacteria</taxon>
        <taxon>Pseudomonadati</taxon>
        <taxon>Pseudomonadota</taxon>
        <taxon>Gammaproteobacteria</taxon>
        <taxon>Pseudomonadales</taxon>
        <taxon>Pseudomonadaceae</taxon>
        <taxon>Pseudomonas</taxon>
    </lineage>
</organism>
<feature type="active site" description="Charge relay system" evidence="6">
    <location>
        <position position="149"/>
    </location>
</feature>
<dbReference type="PROSITE" id="PS51892">
    <property type="entry name" value="SUBTILASE"/>
    <property type="match status" value="1"/>
</dbReference>
<dbReference type="EC" id="3.4.21.-" evidence="8"/>
<evidence type="ECO:0000256" key="1">
    <source>
        <dbReference type="ARBA" id="ARBA00011073"/>
    </source>
</evidence>
<dbReference type="KEGG" id="pgg:FX982_03486"/>
<dbReference type="InterPro" id="IPR050131">
    <property type="entry name" value="Peptidase_S8_subtilisin-like"/>
</dbReference>
<protein>
    <submittedName>
        <fullName evidence="8">Extracellular serine protease</fullName>
        <ecNumber evidence="8">3.4.21.-</ecNumber>
    </submittedName>
</protein>
<dbReference type="EMBL" id="CP053746">
    <property type="protein sequence ID" value="QKF52497.1"/>
    <property type="molecule type" value="Genomic_DNA"/>
</dbReference>
<feature type="active site" description="Charge relay system" evidence="6">
    <location>
        <position position="372"/>
    </location>
</feature>
<feature type="active site" description="Charge relay system" evidence="6">
    <location>
        <position position="92"/>
    </location>
</feature>
<dbReference type="GO" id="GO:0006508">
    <property type="term" value="P:proteolysis"/>
    <property type="evidence" value="ECO:0007669"/>
    <property type="project" value="UniProtKB-KW"/>
</dbReference>
<evidence type="ECO:0000313" key="8">
    <source>
        <dbReference type="EMBL" id="QKF52497.1"/>
    </source>
</evidence>
<reference evidence="9" key="1">
    <citation type="submission" date="2019-12" db="EMBL/GenBank/DDBJ databases">
        <title>Endophytic bacteria associated with Panax ginseng seedlings.</title>
        <authorList>
            <person name="Park J.M."/>
            <person name="Shin R."/>
            <person name="Jo S.H."/>
        </authorList>
    </citation>
    <scope>NUCLEOTIDE SEQUENCE [LARGE SCALE GENOMIC DNA]</scope>
    <source>
        <strain evidence="9">PgKB30</strain>
    </source>
</reference>
<keyword evidence="9" id="KW-1185">Reference proteome</keyword>
<keyword evidence="4 6" id="KW-0378">Hydrolase</keyword>
<dbReference type="InterPro" id="IPR034061">
    <property type="entry name" value="Peptidases_S8_Autotransporter"/>
</dbReference>
<dbReference type="GO" id="GO:0004252">
    <property type="term" value="F:serine-type endopeptidase activity"/>
    <property type="evidence" value="ECO:0007669"/>
    <property type="project" value="UniProtKB-UniRule"/>
</dbReference>
<dbReference type="PANTHER" id="PTHR43806:SF11">
    <property type="entry name" value="CEREVISIN-RELATED"/>
    <property type="match status" value="1"/>
</dbReference>
<comment type="similarity">
    <text evidence="1 6">Belongs to the peptidase S8 family.</text>
</comment>
<proteinExistence type="inferred from homology"/>
<keyword evidence="3" id="KW-0732">Signal</keyword>
<dbReference type="GO" id="GO:0019867">
    <property type="term" value="C:outer membrane"/>
    <property type="evidence" value="ECO:0007669"/>
    <property type="project" value="InterPro"/>
</dbReference>
<evidence type="ECO:0000256" key="6">
    <source>
        <dbReference type="PROSITE-ProRule" id="PRU01240"/>
    </source>
</evidence>
<gene>
    <name evidence="8" type="ORF">FX982_03486</name>
</gene>
<dbReference type="Pfam" id="PF00082">
    <property type="entry name" value="Peptidase_S8"/>
    <property type="match status" value="1"/>
</dbReference>
<dbReference type="CDD" id="cd04848">
    <property type="entry name" value="Peptidases_S8_Autotransporter_serine_protease_like"/>
    <property type="match status" value="1"/>
</dbReference>
<dbReference type="Proteomes" id="UP000501989">
    <property type="component" value="Chromosome"/>
</dbReference>
<name>A0A6M8MZA2_9PSED</name>
<dbReference type="InterPro" id="IPR000209">
    <property type="entry name" value="Peptidase_S8/S53_dom"/>
</dbReference>
<dbReference type="AlphaFoldDB" id="A0A6M8MZA2"/>
<evidence type="ECO:0000256" key="5">
    <source>
        <dbReference type="ARBA" id="ARBA00022825"/>
    </source>
</evidence>
<evidence type="ECO:0000313" key="9">
    <source>
        <dbReference type="Proteomes" id="UP000501989"/>
    </source>
</evidence>
<feature type="domain" description="Autotransporter" evidence="7">
    <location>
        <begin position="757"/>
        <end position="1036"/>
    </location>
</feature>
<dbReference type="Pfam" id="PF12951">
    <property type="entry name" value="PATR"/>
    <property type="match status" value="1"/>
</dbReference>
<dbReference type="InterPro" id="IPR005546">
    <property type="entry name" value="Autotransporte_beta"/>
</dbReference>
<evidence type="ECO:0000259" key="7">
    <source>
        <dbReference type="PROSITE" id="PS51208"/>
    </source>
</evidence>
<dbReference type="Gene3D" id="3.40.50.200">
    <property type="entry name" value="Peptidase S8/S53 domain"/>
    <property type="match status" value="1"/>
</dbReference>
<keyword evidence="5 6" id="KW-0720">Serine protease</keyword>
<dbReference type="InterPro" id="IPR036709">
    <property type="entry name" value="Autotransporte_beta_dom_sf"/>
</dbReference>
<sequence>MKKPSTTRQLAVSSIRHAIRQAHRASCGALACYLATLGAAEAAPYVEAGQAGNVASWRSPEFTAQWGLGAINADQAYAAGYTGKGVKLGIFDQPVYAPHPEFASPDKVINLVTSGIREYTDPYIPVKAGDAFRYDGTPTPDSNGRLGNHGTHVGGIAGGNRDGGPMHGVAFNAQIISADNGDPGPEDGIVLGNDGAVYQAGWNALVSSGARIINNSWGIGITDRFDQGGRDPAFPHFTVQDAQLQFNQIQQILGTRPGGAYQGAIDAARSGVVTIFAAGNDYNLNNPDAMAGLGYFVPEIAPNWLTVAALQQNPNATAAGATPYTLSTFSSRCGYTASFCVSAPGTRIYSSVLNGTSLADLTVGWVNKNGTSMAAPHVAGSMAVLMERFPYMTGAQVADVLKTTATDLGAPGVDALYGWGMINLGKAVNGPSMFVTEADIPAEFRISGAYGDSQFVANLPGTGAVVDAGKPTQRLCSGPQCGRDVWSNDIAGHGGLTKLGIGTLVLTGANTYSGPTLVNEGRLAVNGSLASAVTVNDTGILGGNGRVASLAANRGGTVAPGNSVGTLQVAGDLNLAPGAVYAVELSPAGSDRIIAGGQATVSGATMALSLENGAGFTTSEVNSLIGRPFSVLQAAGGVQGQFGTVLDNYAFLDGNLAYSGTGVALALERNGDSFASAAQTANQANVAAAAEQLGAGNAVYEELLLSPDAATARRAYTQLSGEVHPAITTQLINDSRQVRDAVGDRLRVEGLYDQPAAGVEGNNLWVKGLGAWGKNAGSSDSASSTSSLGGLLAGVDGLVAEHTRLGAMVGYSDTSLGMGDDTHSSASADSYHLGAYIGHEEGALRLTAGASHSWHRIDVKRDVQLGTSADRLKVKRDAQSTQVFTEAAYRLNLQPLALEPFANLAYVHFDSDSFTEKGGDTALKGDDDTRDTVLSTLGARAGSRFNLTDTQKLDVSGTLGWQHNLSDTSAEQHLAFASGVNSFAVQSVSMDRDAAVVGARASLVLNRDARIDLDYNGLLGARDKTHGVGLSLNWQF</sequence>
<evidence type="ECO:0000256" key="2">
    <source>
        <dbReference type="ARBA" id="ARBA00022670"/>
    </source>
</evidence>
<dbReference type="SMART" id="SM00869">
    <property type="entry name" value="Autotransporter"/>
    <property type="match status" value="1"/>
</dbReference>
<dbReference type="SUPFAM" id="SSF103515">
    <property type="entry name" value="Autotransporter"/>
    <property type="match status" value="1"/>
</dbReference>
<dbReference type="RefSeq" id="WP_172611777.1">
    <property type="nucleotide sequence ID" value="NZ_CP053746.1"/>
</dbReference>
<dbReference type="NCBIfam" id="TIGR02601">
    <property type="entry name" value="autotrns_rpt"/>
    <property type="match status" value="1"/>
</dbReference>
<dbReference type="PROSITE" id="PS51208">
    <property type="entry name" value="AUTOTRANSPORTER"/>
    <property type="match status" value="1"/>
</dbReference>
<keyword evidence="2 6" id="KW-0645">Protease</keyword>
<dbReference type="InterPro" id="IPR013425">
    <property type="entry name" value="Autotrns_rpt"/>
</dbReference>
<dbReference type="PROSITE" id="PS00137">
    <property type="entry name" value="SUBTILASE_HIS"/>
    <property type="match status" value="1"/>
</dbReference>
<dbReference type="Gene3D" id="2.40.128.130">
    <property type="entry name" value="Autotransporter beta-domain"/>
    <property type="match status" value="1"/>
</dbReference>
<dbReference type="InterPro" id="IPR023828">
    <property type="entry name" value="Peptidase_S8_Ser-AS"/>
</dbReference>
<dbReference type="SUPFAM" id="SSF52743">
    <property type="entry name" value="Subtilisin-like"/>
    <property type="match status" value="1"/>
</dbReference>
<dbReference type="PROSITE" id="PS00138">
    <property type="entry name" value="SUBTILASE_SER"/>
    <property type="match status" value="1"/>
</dbReference>
<accession>A0A6M8MZA2</accession>
<dbReference type="PANTHER" id="PTHR43806">
    <property type="entry name" value="PEPTIDASE S8"/>
    <property type="match status" value="1"/>
</dbReference>